<reference evidence="1" key="1">
    <citation type="submission" date="2021-02" db="EMBL/GenBank/DDBJ databases">
        <title>Genome sequence of Rhodospirillales sp. strain TMPK1 isolated from soil.</title>
        <authorList>
            <person name="Nakai R."/>
            <person name="Kusada H."/>
            <person name="Tamaki H."/>
        </authorList>
    </citation>
    <scope>NUCLEOTIDE SEQUENCE</scope>
    <source>
        <strain evidence="1">TMPK1</strain>
    </source>
</reference>
<proteinExistence type="predicted"/>
<keyword evidence="2" id="KW-1185">Reference proteome</keyword>
<dbReference type="EMBL" id="BOPV01000001">
    <property type="protein sequence ID" value="GIL38148.1"/>
    <property type="molecule type" value="Genomic_DNA"/>
</dbReference>
<evidence type="ECO:0000313" key="1">
    <source>
        <dbReference type="EMBL" id="GIL38148.1"/>
    </source>
</evidence>
<accession>A0A8S8X5U9</accession>
<protein>
    <submittedName>
        <fullName evidence="1">Uncharacterized protein</fullName>
    </submittedName>
</protein>
<organism evidence="1 2">
    <name type="scientific">Roseiterribacter gracilis</name>
    <dbReference type="NCBI Taxonomy" id="2812848"/>
    <lineage>
        <taxon>Bacteria</taxon>
        <taxon>Pseudomonadati</taxon>
        <taxon>Pseudomonadota</taxon>
        <taxon>Alphaproteobacteria</taxon>
        <taxon>Rhodospirillales</taxon>
        <taxon>Roseiterribacteraceae</taxon>
        <taxon>Roseiterribacter</taxon>
    </lineage>
</organism>
<comment type="caution">
    <text evidence="1">The sequence shown here is derived from an EMBL/GenBank/DDBJ whole genome shotgun (WGS) entry which is preliminary data.</text>
</comment>
<evidence type="ECO:0000313" key="2">
    <source>
        <dbReference type="Proteomes" id="UP000681075"/>
    </source>
</evidence>
<name>A0A8S8X5U9_9PROT</name>
<gene>
    <name evidence="1" type="ORF">TMPK1_03850</name>
</gene>
<sequence>MHQLAGKGTPMDYEDEFVMGLSDDNLEAAWQICERYFAQTIYDSESHEQWIAKTFILIKSLASARSLPLPNEWTAASLTPERKFELIKQLSKVAQDYLTDRRNAEDEERFTALLGGTFAYGLSGADIQRLTTLLDELGELLETSKIDPKVRTRLISRLTKVRDQIRPKMTDVSGLYGLIGDVGIVRASLGPESNPYVDKVREIVEIAWRAQAAAQGLPTSTKLSLSYLSEETPK</sequence>
<dbReference type="Proteomes" id="UP000681075">
    <property type="component" value="Unassembled WGS sequence"/>
</dbReference>
<dbReference type="AlphaFoldDB" id="A0A8S8X5U9"/>